<evidence type="ECO:0000259" key="1">
    <source>
        <dbReference type="SMART" id="SM01273"/>
    </source>
</evidence>
<dbReference type="InterPro" id="IPR036348">
    <property type="entry name" value="WIBG_N_sf"/>
</dbReference>
<dbReference type="PANTHER" id="PTHR22959:SF0">
    <property type="entry name" value="PARTNER OF Y14 AND MAGO"/>
    <property type="match status" value="1"/>
</dbReference>
<dbReference type="EMBL" id="KZ997751">
    <property type="protein sequence ID" value="RKO87006.1"/>
    <property type="molecule type" value="Genomic_DNA"/>
</dbReference>
<dbReference type="OrthoDB" id="21625at2759"/>
<feature type="domain" description="WIBG Mago-binding" evidence="1">
    <location>
        <begin position="2"/>
        <end position="28"/>
    </location>
</feature>
<feature type="non-terminal residue" evidence="2">
    <location>
        <position position="51"/>
    </location>
</feature>
<name>A0A4P9W9V4_9FUNG</name>
<sequence length="51" mass="5525">TGERHIPSTARPDGTLRKERRVRAGFTPQEDVEKYTNAKVAAKAPAGYVAG</sequence>
<dbReference type="AlphaFoldDB" id="A0A4P9W9V4"/>
<gene>
    <name evidence="2" type="ORF">BDK51DRAFT_5377</name>
</gene>
<evidence type="ECO:0000313" key="3">
    <source>
        <dbReference type="Proteomes" id="UP000269721"/>
    </source>
</evidence>
<dbReference type="GO" id="GO:0035145">
    <property type="term" value="C:exon-exon junction complex"/>
    <property type="evidence" value="ECO:0007669"/>
    <property type="project" value="TreeGrafter"/>
</dbReference>
<dbReference type="PANTHER" id="PTHR22959">
    <property type="entry name" value="PYM PROTEIN"/>
    <property type="match status" value="1"/>
</dbReference>
<organism evidence="2 3">
    <name type="scientific">Blyttiomyces helicus</name>
    <dbReference type="NCBI Taxonomy" id="388810"/>
    <lineage>
        <taxon>Eukaryota</taxon>
        <taxon>Fungi</taxon>
        <taxon>Fungi incertae sedis</taxon>
        <taxon>Chytridiomycota</taxon>
        <taxon>Chytridiomycota incertae sedis</taxon>
        <taxon>Chytridiomycetes</taxon>
        <taxon>Chytridiomycetes incertae sedis</taxon>
        <taxon>Blyttiomyces</taxon>
    </lineage>
</organism>
<proteinExistence type="predicted"/>
<dbReference type="InterPro" id="IPR039333">
    <property type="entry name" value="PYM1"/>
</dbReference>
<dbReference type="GO" id="GO:1903259">
    <property type="term" value="P:exon-exon junction complex disassembly"/>
    <property type="evidence" value="ECO:0007669"/>
    <property type="project" value="InterPro"/>
</dbReference>
<dbReference type="SUPFAM" id="SSF101931">
    <property type="entry name" value="Pym (Within the bgcn gene intron protein, WIBG), N-terminal domain"/>
    <property type="match status" value="1"/>
</dbReference>
<dbReference type="Proteomes" id="UP000269721">
    <property type="component" value="Unassembled WGS sequence"/>
</dbReference>
<protein>
    <recommendedName>
        <fullName evidence="1">WIBG Mago-binding domain-containing protein</fullName>
    </recommendedName>
</protein>
<feature type="non-terminal residue" evidence="2">
    <location>
        <position position="1"/>
    </location>
</feature>
<keyword evidence="3" id="KW-1185">Reference proteome</keyword>
<dbReference type="GO" id="GO:0005737">
    <property type="term" value="C:cytoplasm"/>
    <property type="evidence" value="ECO:0007669"/>
    <property type="project" value="TreeGrafter"/>
</dbReference>
<dbReference type="Pfam" id="PF09282">
    <property type="entry name" value="Mago-bind"/>
    <property type="match status" value="1"/>
</dbReference>
<evidence type="ECO:0000313" key="2">
    <source>
        <dbReference type="EMBL" id="RKO87006.1"/>
    </source>
</evidence>
<reference evidence="3" key="1">
    <citation type="journal article" date="2018" name="Nat. Microbiol.">
        <title>Leveraging single-cell genomics to expand the fungal tree of life.</title>
        <authorList>
            <person name="Ahrendt S.R."/>
            <person name="Quandt C.A."/>
            <person name="Ciobanu D."/>
            <person name="Clum A."/>
            <person name="Salamov A."/>
            <person name="Andreopoulos B."/>
            <person name="Cheng J.F."/>
            <person name="Woyke T."/>
            <person name="Pelin A."/>
            <person name="Henrissat B."/>
            <person name="Reynolds N.K."/>
            <person name="Benny G.L."/>
            <person name="Smith M.E."/>
            <person name="James T.Y."/>
            <person name="Grigoriev I.V."/>
        </authorList>
    </citation>
    <scope>NUCLEOTIDE SEQUENCE [LARGE SCALE GENOMIC DNA]</scope>
</reference>
<dbReference type="SMART" id="SM01273">
    <property type="entry name" value="Mago-bind"/>
    <property type="match status" value="1"/>
</dbReference>
<accession>A0A4P9W9V4</accession>
<dbReference type="InterPro" id="IPR015362">
    <property type="entry name" value="WIBG_mago-bd"/>
</dbReference>
<dbReference type="GO" id="GO:0003723">
    <property type="term" value="F:RNA binding"/>
    <property type="evidence" value="ECO:0007669"/>
    <property type="project" value="TreeGrafter"/>
</dbReference>